<gene>
    <name evidence="1" type="ORF">TorRG33x02_015670</name>
</gene>
<accession>A0A2P5FXQ6</accession>
<dbReference type="Proteomes" id="UP000237000">
    <property type="component" value="Unassembled WGS sequence"/>
</dbReference>
<organism evidence="1 2">
    <name type="scientific">Trema orientale</name>
    <name type="common">Charcoal tree</name>
    <name type="synonym">Celtis orientalis</name>
    <dbReference type="NCBI Taxonomy" id="63057"/>
    <lineage>
        <taxon>Eukaryota</taxon>
        <taxon>Viridiplantae</taxon>
        <taxon>Streptophyta</taxon>
        <taxon>Embryophyta</taxon>
        <taxon>Tracheophyta</taxon>
        <taxon>Spermatophyta</taxon>
        <taxon>Magnoliopsida</taxon>
        <taxon>eudicotyledons</taxon>
        <taxon>Gunneridae</taxon>
        <taxon>Pentapetalae</taxon>
        <taxon>rosids</taxon>
        <taxon>fabids</taxon>
        <taxon>Rosales</taxon>
        <taxon>Cannabaceae</taxon>
        <taxon>Trema</taxon>
    </lineage>
</organism>
<keyword evidence="2" id="KW-1185">Reference proteome</keyword>
<name>A0A2P5FXQ6_TREOI</name>
<dbReference type="SUPFAM" id="SSF57850">
    <property type="entry name" value="RING/U-box"/>
    <property type="match status" value="1"/>
</dbReference>
<proteinExistence type="predicted"/>
<reference evidence="2" key="1">
    <citation type="submission" date="2016-06" db="EMBL/GenBank/DDBJ databases">
        <title>Parallel loss of symbiosis genes in relatives of nitrogen-fixing non-legume Parasponia.</title>
        <authorList>
            <person name="Van Velzen R."/>
            <person name="Holmer R."/>
            <person name="Bu F."/>
            <person name="Rutten L."/>
            <person name="Van Zeijl A."/>
            <person name="Liu W."/>
            <person name="Santuari L."/>
            <person name="Cao Q."/>
            <person name="Sharma T."/>
            <person name="Shen D."/>
            <person name="Roswanjaya Y."/>
            <person name="Wardhani T."/>
            <person name="Kalhor M.S."/>
            <person name="Jansen J."/>
            <person name="Van den Hoogen J."/>
            <person name="Gungor B."/>
            <person name="Hartog M."/>
            <person name="Hontelez J."/>
            <person name="Verver J."/>
            <person name="Yang W.-C."/>
            <person name="Schijlen E."/>
            <person name="Repin R."/>
            <person name="Schilthuizen M."/>
            <person name="Schranz E."/>
            <person name="Heidstra R."/>
            <person name="Miyata K."/>
            <person name="Fedorova E."/>
            <person name="Kohlen W."/>
            <person name="Bisseling T."/>
            <person name="Smit S."/>
            <person name="Geurts R."/>
        </authorList>
    </citation>
    <scope>NUCLEOTIDE SEQUENCE [LARGE SCALE GENOMIC DNA]</scope>
    <source>
        <strain evidence="2">cv. RG33-2</strain>
    </source>
</reference>
<protein>
    <recommendedName>
        <fullName evidence="3">43kDa postsynaptic protein</fullName>
    </recommendedName>
</protein>
<evidence type="ECO:0000313" key="1">
    <source>
        <dbReference type="EMBL" id="POO02583.1"/>
    </source>
</evidence>
<evidence type="ECO:0008006" key="3">
    <source>
        <dbReference type="Google" id="ProtNLM"/>
    </source>
</evidence>
<dbReference type="InParanoid" id="A0A2P5FXQ6"/>
<evidence type="ECO:0000313" key="2">
    <source>
        <dbReference type="Proteomes" id="UP000237000"/>
    </source>
</evidence>
<dbReference type="AlphaFoldDB" id="A0A2P5FXQ6"/>
<dbReference type="EMBL" id="JXTC01000004">
    <property type="protein sequence ID" value="POO02583.1"/>
    <property type="molecule type" value="Genomic_DNA"/>
</dbReference>
<comment type="caution">
    <text evidence="1">The sequence shown here is derived from an EMBL/GenBank/DDBJ whole genome shotgun (WGS) entry which is preliminary data.</text>
</comment>
<sequence>MRLLEPNGVFPPPEIPEVLVPLVISYAGLGHLRTPNRDFCLACSHVFRDNDVLRISSHCFRALHTHCFELLLNFFPAPNCPLCPTHRMSNPILPLDLARIRLCTLTDDDMADLEEDEQEMPPLEDGRE</sequence>